<evidence type="ECO:0000259" key="3">
    <source>
        <dbReference type="PROSITE" id="PS50888"/>
    </source>
</evidence>
<feature type="compositionally biased region" description="Basic and acidic residues" evidence="2">
    <location>
        <begin position="1322"/>
        <end position="1336"/>
    </location>
</feature>
<dbReference type="Gene3D" id="4.10.280.10">
    <property type="entry name" value="Helix-loop-helix DNA-binding domain"/>
    <property type="match status" value="1"/>
</dbReference>
<feature type="region of interest" description="Disordered" evidence="2">
    <location>
        <begin position="1491"/>
        <end position="1591"/>
    </location>
</feature>
<feature type="compositionally biased region" description="Polar residues" evidence="2">
    <location>
        <begin position="1294"/>
        <end position="1311"/>
    </location>
</feature>
<dbReference type="Proteomes" id="UP001383192">
    <property type="component" value="Unassembled WGS sequence"/>
</dbReference>
<protein>
    <recommendedName>
        <fullName evidence="3">BHLH domain-containing protein</fullName>
    </recommendedName>
</protein>
<dbReference type="Gene3D" id="3.40.50.300">
    <property type="entry name" value="P-loop containing nucleotide triphosphate hydrolases"/>
    <property type="match status" value="1"/>
</dbReference>
<evidence type="ECO:0000256" key="1">
    <source>
        <dbReference type="SAM" id="Coils"/>
    </source>
</evidence>
<organism evidence="4 5">
    <name type="scientific">Paramarasmius palmivorus</name>
    <dbReference type="NCBI Taxonomy" id="297713"/>
    <lineage>
        <taxon>Eukaryota</taxon>
        <taxon>Fungi</taxon>
        <taxon>Dikarya</taxon>
        <taxon>Basidiomycota</taxon>
        <taxon>Agaricomycotina</taxon>
        <taxon>Agaricomycetes</taxon>
        <taxon>Agaricomycetidae</taxon>
        <taxon>Agaricales</taxon>
        <taxon>Marasmiineae</taxon>
        <taxon>Marasmiaceae</taxon>
        <taxon>Paramarasmius</taxon>
    </lineage>
</organism>
<feature type="compositionally biased region" description="Polar residues" evidence="2">
    <location>
        <begin position="227"/>
        <end position="243"/>
    </location>
</feature>
<feature type="compositionally biased region" description="Basic and acidic residues" evidence="2">
    <location>
        <begin position="45"/>
        <end position="59"/>
    </location>
</feature>
<gene>
    <name evidence="4" type="ORF">VNI00_005549</name>
</gene>
<dbReference type="Pfam" id="PF00010">
    <property type="entry name" value="HLH"/>
    <property type="match status" value="1"/>
</dbReference>
<feature type="compositionally biased region" description="Pro residues" evidence="2">
    <location>
        <begin position="1500"/>
        <end position="1515"/>
    </location>
</feature>
<dbReference type="GO" id="GO:0003677">
    <property type="term" value="F:DNA binding"/>
    <property type="evidence" value="ECO:0007669"/>
    <property type="project" value="TreeGrafter"/>
</dbReference>
<dbReference type="GO" id="GO:0005634">
    <property type="term" value="C:nucleus"/>
    <property type="evidence" value="ECO:0007669"/>
    <property type="project" value="TreeGrafter"/>
</dbReference>
<feature type="region of interest" description="Disordered" evidence="2">
    <location>
        <begin position="1354"/>
        <end position="1431"/>
    </location>
</feature>
<keyword evidence="1" id="KW-0175">Coiled coil</keyword>
<feature type="region of interest" description="Disordered" evidence="2">
    <location>
        <begin position="1011"/>
        <end position="1131"/>
    </location>
</feature>
<feature type="compositionally biased region" description="Low complexity" evidence="2">
    <location>
        <begin position="1064"/>
        <end position="1097"/>
    </location>
</feature>
<feature type="domain" description="BHLH" evidence="3">
    <location>
        <begin position="1416"/>
        <end position="1467"/>
    </location>
</feature>
<dbReference type="PANTHER" id="PTHR23389:SF21">
    <property type="entry name" value="ATPASE FAMILY AAA DOMAIN-CONTAINING PROTEIN 5"/>
    <property type="match status" value="1"/>
</dbReference>
<keyword evidence="5" id="KW-1185">Reference proteome</keyword>
<dbReference type="SMART" id="SM00353">
    <property type="entry name" value="HLH"/>
    <property type="match status" value="1"/>
</dbReference>
<feature type="region of interest" description="Disordered" evidence="2">
    <location>
        <begin position="350"/>
        <end position="380"/>
    </location>
</feature>
<dbReference type="InterPro" id="IPR011598">
    <property type="entry name" value="bHLH_dom"/>
</dbReference>
<dbReference type="PROSITE" id="PS50888">
    <property type="entry name" value="BHLH"/>
    <property type="match status" value="1"/>
</dbReference>
<feature type="compositionally biased region" description="Pro residues" evidence="2">
    <location>
        <begin position="1522"/>
        <end position="1544"/>
    </location>
</feature>
<dbReference type="CDD" id="cd19690">
    <property type="entry name" value="bHLHzip_spESC1_like"/>
    <property type="match status" value="1"/>
</dbReference>
<feature type="region of interest" description="Disordered" evidence="2">
    <location>
        <begin position="1"/>
        <end position="277"/>
    </location>
</feature>
<accession>A0AAW0DDL3</accession>
<feature type="compositionally biased region" description="Polar residues" evidence="2">
    <location>
        <begin position="178"/>
        <end position="192"/>
    </location>
</feature>
<proteinExistence type="predicted"/>
<feature type="compositionally biased region" description="Low complexity" evidence="2">
    <location>
        <begin position="73"/>
        <end position="94"/>
    </location>
</feature>
<dbReference type="GO" id="GO:0046983">
    <property type="term" value="F:protein dimerization activity"/>
    <property type="evidence" value="ECO:0007669"/>
    <property type="project" value="InterPro"/>
</dbReference>
<feature type="compositionally biased region" description="Basic and acidic residues" evidence="2">
    <location>
        <begin position="1201"/>
        <end position="1214"/>
    </location>
</feature>
<feature type="compositionally biased region" description="Polar residues" evidence="2">
    <location>
        <begin position="1021"/>
        <end position="1030"/>
    </location>
</feature>
<dbReference type="SUPFAM" id="SSF47459">
    <property type="entry name" value="HLH, helix-loop-helix DNA-binding domain"/>
    <property type="match status" value="1"/>
</dbReference>
<sequence>MAEKKKSSSSKNGKGKQSSSNQKSLLDLFPRKQKQVTEPTNANNDHIEVGTSKESDAGDRQTLAQDLPALADTSSPLLPPHSSSPLPATLSSPPHEVDEPEREIIDIPDSPVKTHSSESPEVLTVSLPGSQKNNPIVVDSSPVRPTTKPRKKGGNTSTAKKEVYSIFAPRVPKANVSLPASPSKSSVPGTSTVEKEAPYPTEDMQHVRGQQSEFPTDPSVAPPARQCLQTSSETNPVNSNTPLQHFISADADPSEPSPNKPSLRVHSSTSPSDRATHLTRNIPTSHRLHPSISHLISIATDADLLVESDTNRLWTEKWRPTRAEHVLHNEDHAVYLRDWLSALELQFDAASGKSDDQEKQKKVKPNGKAKTSGAKGVKRQRVVRAVEKPARKKRRIDSDDEDLDGWIVPDDFADEEMLSDGEDDLLLGDDNADYHPPRLFRRGSPDRTDSITEFSGYRKLLPKYTFKDRLTNTILLTGPSGSGKTAAVYACAEELGWEVFEVYPGIGKRNAANLDNLVGEVGKNHLVRKARGKEPNVYDSSIKSLFLRKQHADDGHQVGAQPADVETINNRFRSPSTDFGFVEQLAEAEATEVNTQFRQSLILLEEVDILYRDDTSFWPAVINLIKDCKRPVICTCNDLSLVPISDLPLQDIRVFESCPAPVANSYLQALCCAEGYIAEADSLSMLCQMNARYRESQRDQCLDLRQAISHLQLWCPVNEDAKTPHTEQSVTCTFMPEELEDQIEQVDWNIPNVPPEHNSQGPAYTRRDHADLLSFADCHLMRSPNDTLTGRYACTSMDDMQPTADDVTGHRMLLNPETSNPRGFFGHNLYDRDEMIMSSAIAVSRGKMSGIGYCGARVLAKPRVDYETFVREIGNNRAVSVHESLLRRQVFDLDYLPLIREMIRADDETESAEKAEGMYWVGGRRTRNSQKQQHVRTIEVSQGERRGLIRSELGGGVVDIATRFVYSFMFDDMKNDNSTTHSPSLKSSQKLSPILPLAPLEYLQNQRRGSITDPSLHAAPFSQNKNQHSLPSFRPPPEPPTSYHSPSALIKDNYTFGDATPRVSESSSSGAGPSASAGHSPSTTSAIGSSSTSTTTTQLRKLLRSPSLDQPKTQTSSTNSAPSPNGTSAASSKLKQFHVNPMDIGGMLSGIGSTDTNRRMSIDPLALRRPSTAGPESIATAHGTKRKMSSDRGLPGVEDIDGVRRMEVDREMPAPKRRGSAVDTRIAKLSLNDRRNSVDSRHSLDSRGDSRGASHFWSLEKRDSLPRDSQQQQQQQPFSNLPAFSAFPGADSPQGRTPPSITSFAWTNNSHPPEILNSPIHSDMHSDHEPPSRHQFDANISMMPPLSFTAERRMSAPDVAPSSGPTRVLRSRSRPPSRQKDHAAEESSSPSASQSQSSSSKQSKEPGTTPYSRSPELRVSHKLAERKRRKEMKDLFDELRDQLPADRGMKASKWEILSKAIDFVSQLKQSHQDMAREIELLRNELEMIRQNPALAQNMPQFPPGAPPPPPPPPPHAVVYAQGPPPLGAYPMHPPPGVLSHPPPQQQQQSSQPPHSRPASSQNIYPPSSNGPPPGSQPQQNGTMNRTEIPPT</sequence>
<evidence type="ECO:0000313" key="4">
    <source>
        <dbReference type="EMBL" id="KAK7049518.1"/>
    </source>
</evidence>
<name>A0AAW0DDL3_9AGAR</name>
<evidence type="ECO:0000313" key="5">
    <source>
        <dbReference type="Proteomes" id="UP001383192"/>
    </source>
</evidence>
<feature type="compositionally biased region" description="Polar residues" evidence="2">
    <location>
        <begin position="1107"/>
        <end position="1131"/>
    </location>
</feature>
<dbReference type="InterPro" id="IPR040106">
    <property type="entry name" value="Esc1_bHLHzip"/>
</dbReference>
<dbReference type="InterPro" id="IPR036638">
    <property type="entry name" value="HLH_DNA-bd_sf"/>
</dbReference>
<evidence type="ECO:0000256" key="2">
    <source>
        <dbReference type="SAM" id="MobiDB-lite"/>
    </source>
</evidence>
<feature type="coiled-coil region" evidence="1">
    <location>
        <begin position="1464"/>
        <end position="1491"/>
    </location>
</feature>
<comment type="caution">
    <text evidence="4">The sequence shown here is derived from an EMBL/GenBank/DDBJ whole genome shotgun (WGS) entry which is preliminary data.</text>
</comment>
<dbReference type="EMBL" id="JAYKXP010000016">
    <property type="protein sequence ID" value="KAK7049518.1"/>
    <property type="molecule type" value="Genomic_DNA"/>
</dbReference>
<dbReference type="SUPFAM" id="SSF52540">
    <property type="entry name" value="P-loop containing nucleoside triphosphate hydrolases"/>
    <property type="match status" value="1"/>
</dbReference>
<dbReference type="InterPro" id="IPR027417">
    <property type="entry name" value="P-loop_NTPase"/>
</dbReference>
<feature type="compositionally biased region" description="Polar residues" evidence="2">
    <location>
        <begin position="265"/>
        <end position="277"/>
    </location>
</feature>
<dbReference type="PANTHER" id="PTHR23389">
    <property type="entry name" value="CHROMOSOME TRANSMISSION FIDELITY FACTOR 18"/>
    <property type="match status" value="1"/>
</dbReference>
<feature type="compositionally biased region" description="Low complexity" evidence="2">
    <location>
        <begin position="9"/>
        <end position="24"/>
    </location>
</feature>
<feature type="compositionally biased region" description="Low complexity" evidence="2">
    <location>
        <begin position="1386"/>
        <end position="1401"/>
    </location>
</feature>
<feature type="region of interest" description="Disordered" evidence="2">
    <location>
        <begin position="1168"/>
        <end position="1339"/>
    </location>
</feature>
<feature type="compositionally biased region" description="Low complexity" evidence="2">
    <location>
        <begin position="1545"/>
        <end position="1567"/>
    </location>
</feature>
<feature type="compositionally biased region" description="Basic and acidic residues" evidence="2">
    <location>
        <begin position="1231"/>
        <end position="1266"/>
    </location>
</feature>
<reference evidence="4 5" key="1">
    <citation type="submission" date="2024-01" db="EMBL/GenBank/DDBJ databases">
        <title>A draft genome for a cacao thread blight-causing isolate of Paramarasmius palmivorus.</title>
        <authorList>
            <person name="Baruah I.K."/>
            <person name="Bukari Y."/>
            <person name="Amoako-Attah I."/>
            <person name="Meinhardt L.W."/>
            <person name="Bailey B.A."/>
            <person name="Cohen S.P."/>
        </authorList>
    </citation>
    <scope>NUCLEOTIDE SEQUENCE [LARGE SCALE GENOMIC DNA]</scope>
    <source>
        <strain evidence="4 5">GH-12</strain>
    </source>
</reference>